<evidence type="ECO:0000313" key="2">
    <source>
        <dbReference type="Proteomes" id="UP000018948"/>
    </source>
</evidence>
<dbReference type="EMBL" id="ANIY01004863">
    <property type="protein sequence ID" value="ETP28303.1"/>
    <property type="molecule type" value="Genomic_DNA"/>
</dbReference>
<gene>
    <name evidence="1" type="ORF">F442_22404</name>
</gene>
<proteinExistence type="predicted"/>
<evidence type="ECO:0000313" key="1">
    <source>
        <dbReference type="EMBL" id="ETP28303.1"/>
    </source>
</evidence>
<dbReference type="Proteomes" id="UP000018948">
    <property type="component" value="Unassembled WGS sequence"/>
</dbReference>
<name>W2Y101_PHYNI</name>
<accession>W2Y101</accession>
<sequence length="37" mass="3932">GQNGAVVWDDPTNPLGRVRVPHLYEKLVAAAGTFVLA</sequence>
<reference evidence="1 2" key="1">
    <citation type="submission" date="2013-11" db="EMBL/GenBank/DDBJ databases">
        <title>The Genome Sequence of Phytophthora parasitica P10297.</title>
        <authorList>
            <consortium name="The Broad Institute Genomics Platform"/>
            <person name="Russ C."/>
            <person name="Tyler B."/>
            <person name="Panabieres F."/>
            <person name="Shan W."/>
            <person name="Tripathy S."/>
            <person name="Grunwald N."/>
            <person name="Machado M."/>
            <person name="Johnson C.S."/>
            <person name="Walker B."/>
            <person name="Young S.K."/>
            <person name="Zeng Q."/>
            <person name="Gargeya S."/>
            <person name="Fitzgerald M."/>
            <person name="Haas B."/>
            <person name="Abouelleil A."/>
            <person name="Allen A.W."/>
            <person name="Alvarado L."/>
            <person name="Arachchi H.M."/>
            <person name="Berlin A.M."/>
            <person name="Chapman S.B."/>
            <person name="Gainer-Dewar J."/>
            <person name="Goldberg J."/>
            <person name="Griggs A."/>
            <person name="Gujja S."/>
            <person name="Hansen M."/>
            <person name="Howarth C."/>
            <person name="Imamovic A."/>
            <person name="Ireland A."/>
            <person name="Larimer J."/>
            <person name="McCowan C."/>
            <person name="Murphy C."/>
            <person name="Pearson M."/>
            <person name="Poon T.W."/>
            <person name="Priest M."/>
            <person name="Roberts A."/>
            <person name="Saif S."/>
            <person name="Shea T."/>
            <person name="Sisk P."/>
            <person name="Sykes S."/>
            <person name="Wortman J."/>
            <person name="Nusbaum C."/>
            <person name="Birren B."/>
        </authorList>
    </citation>
    <scope>NUCLEOTIDE SEQUENCE [LARGE SCALE GENOMIC DNA]</scope>
    <source>
        <strain evidence="1 2">P10297</strain>
    </source>
</reference>
<dbReference type="AlphaFoldDB" id="W2Y101"/>
<comment type="caution">
    <text evidence="1">The sequence shown here is derived from an EMBL/GenBank/DDBJ whole genome shotgun (WGS) entry which is preliminary data.</text>
</comment>
<feature type="non-terminal residue" evidence="1">
    <location>
        <position position="1"/>
    </location>
</feature>
<protein>
    <submittedName>
        <fullName evidence="1">Uncharacterized protein</fullName>
    </submittedName>
</protein>
<organism evidence="1 2">
    <name type="scientific">Phytophthora nicotianae P10297</name>
    <dbReference type="NCBI Taxonomy" id="1317064"/>
    <lineage>
        <taxon>Eukaryota</taxon>
        <taxon>Sar</taxon>
        <taxon>Stramenopiles</taxon>
        <taxon>Oomycota</taxon>
        <taxon>Peronosporomycetes</taxon>
        <taxon>Peronosporales</taxon>
        <taxon>Peronosporaceae</taxon>
        <taxon>Phytophthora</taxon>
    </lineage>
</organism>